<protein>
    <recommendedName>
        <fullName evidence="4">DUF4367 domain-containing protein</fullName>
    </recommendedName>
</protein>
<feature type="signal peptide" evidence="1">
    <location>
        <begin position="1"/>
        <end position="21"/>
    </location>
</feature>
<feature type="chain" id="PRO_5038731068" description="DUF4367 domain-containing protein" evidence="1">
    <location>
        <begin position="22"/>
        <end position="185"/>
    </location>
</feature>
<keyword evidence="1" id="KW-0732">Signal</keyword>
<proteinExistence type="predicted"/>
<evidence type="ECO:0000313" key="2">
    <source>
        <dbReference type="EMBL" id="RBP86580.1"/>
    </source>
</evidence>
<comment type="caution">
    <text evidence="2">The sequence shown here is derived from an EMBL/GenBank/DDBJ whole genome shotgun (WGS) entry which is preliminary data.</text>
</comment>
<dbReference type="AlphaFoldDB" id="A0A366JL17"/>
<accession>A0A366JL17</accession>
<gene>
    <name evidence="2" type="ORF">DFO70_12548</name>
</gene>
<dbReference type="EMBL" id="QNSF01000025">
    <property type="protein sequence ID" value="RBP86580.1"/>
    <property type="molecule type" value="Genomic_DNA"/>
</dbReference>
<organism evidence="2 3">
    <name type="scientific">Cytobacillus firmus</name>
    <name type="common">Bacillus firmus</name>
    <dbReference type="NCBI Taxonomy" id="1399"/>
    <lineage>
        <taxon>Bacteria</taxon>
        <taxon>Bacillati</taxon>
        <taxon>Bacillota</taxon>
        <taxon>Bacilli</taxon>
        <taxon>Bacillales</taxon>
        <taxon>Bacillaceae</taxon>
        <taxon>Cytobacillus</taxon>
    </lineage>
</organism>
<dbReference type="OrthoDB" id="2974763at2"/>
<reference evidence="2 3" key="1">
    <citation type="submission" date="2018-06" db="EMBL/GenBank/DDBJ databases">
        <title>Freshwater and sediment microbial communities from various areas in North America, analyzing microbe dynamics in response to fracking.</title>
        <authorList>
            <person name="Lamendella R."/>
        </authorList>
    </citation>
    <scope>NUCLEOTIDE SEQUENCE [LARGE SCALE GENOMIC DNA]</scope>
    <source>
        <strain evidence="2 3">14_TX</strain>
    </source>
</reference>
<evidence type="ECO:0000313" key="3">
    <source>
        <dbReference type="Proteomes" id="UP000252731"/>
    </source>
</evidence>
<evidence type="ECO:0000256" key="1">
    <source>
        <dbReference type="SAM" id="SignalP"/>
    </source>
</evidence>
<dbReference type="Proteomes" id="UP000252731">
    <property type="component" value="Unassembled WGS sequence"/>
</dbReference>
<dbReference type="RefSeq" id="WP_113885537.1">
    <property type="nucleotide sequence ID" value="NZ_QNSF01000025.1"/>
</dbReference>
<name>A0A366JL17_CYTFI</name>
<keyword evidence="3" id="KW-1185">Reference proteome</keyword>
<evidence type="ECO:0008006" key="4">
    <source>
        <dbReference type="Google" id="ProtNLM"/>
    </source>
</evidence>
<sequence length="185" mass="21074">MKNKKYMVGILSCAIISGAFLGYNNSKVSGDEITPEVKQLAEAGSKPEVALKAIPDKVEKEFKLPEKLPFNEKQSESAAIAKEFGDDTYYYEQYWEKDGKYFFFNVINETPEIDNEFKEDPNFTYETVKIYNGIYATYLKGPTSEKLYWNDNGFQYMIGSNSPDGSTDFYGPEKLEETANSLKVN</sequence>